<dbReference type="AlphaFoldDB" id="A0A8S1LRH2"/>
<dbReference type="GO" id="GO:0005249">
    <property type="term" value="F:voltage-gated potassium channel activity"/>
    <property type="evidence" value="ECO:0007669"/>
    <property type="project" value="TreeGrafter"/>
</dbReference>
<feature type="transmembrane region" description="Helical" evidence="1">
    <location>
        <begin position="186"/>
        <end position="204"/>
    </location>
</feature>
<evidence type="ECO:0000256" key="1">
    <source>
        <dbReference type="SAM" id="Phobius"/>
    </source>
</evidence>
<dbReference type="InterPro" id="IPR050818">
    <property type="entry name" value="KCNH_animal-type"/>
</dbReference>
<dbReference type="PANTHER" id="PTHR10217:SF435">
    <property type="entry name" value="POTASSIUM VOLTAGE-GATED CHANNEL PROTEIN EAG"/>
    <property type="match status" value="1"/>
</dbReference>
<evidence type="ECO:0000313" key="2">
    <source>
        <dbReference type="EMBL" id="CAD8070700.1"/>
    </source>
</evidence>
<reference evidence="2" key="1">
    <citation type="submission" date="2021-01" db="EMBL/GenBank/DDBJ databases">
        <authorList>
            <consortium name="Genoscope - CEA"/>
            <person name="William W."/>
        </authorList>
    </citation>
    <scope>NUCLEOTIDE SEQUENCE</scope>
</reference>
<dbReference type="EMBL" id="CAJJDN010000027">
    <property type="protein sequence ID" value="CAD8070700.1"/>
    <property type="molecule type" value="Genomic_DNA"/>
</dbReference>
<dbReference type="GO" id="GO:0042391">
    <property type="term" value="P:regulation of membrane potential"/>
    <property type="evidence" value="ECO:0007669"/>
    <property type="project" value="TreeGrafter"/>
</dbReference>
<evidence type="ECO:0008006" key="4">
    <source>
        <dbReference type="Google" id="ProtNLM"/>
    </source>
</evidence>
<protein>
    <recommendedName>
        <fullName evidence="4">Transmembrane protein</fullName>
    </recommendedName>
</protein>
<keyword evidence="1" id="KW-0472">Membrane</keyword>
<dbReference type="Proteomes" id="UP000692954">
    <property type="component" value="Unassembled WGS sequence"/>
</dbReference>
<name>A0A8S1LRH2_9CILI</name>
<feature type="transmembrane region" description="Helical" evidence="1">
    <location>
        <begin position="258"/>
        <end position="276"/>
    </location>
</feature>
<keyword evidence="1" id="KW-1133">Transmembrane helix</keyword>
<gene>
    <name evidence="2" type="ORF">PSON_ATCC_30995.1.T0270126</name>
</gene>
<keyword evidence="1" id="KW-0812">Transmembrane</keyword>
<dbReference type="PANTHER" id="PTHR10217">
    <property type="entry name" value="VOLTAGE AND LIGAND GATED POTASSIUM CHANNEL"/>
    <property type="match status" value="1"/>
</dbReference>
<dbReference type="GO" id="GO:0005886">
    <property type="term" value="C:plasma membrane"/>
    <property type="evidence" value="ECO:0007669"/>
    <property type="project" value="TreeGrafter"/>
</dbReference>
<sequence>MKGTDIIFSALCSQPENLQMELQAEQQNEYEREYLEADLGSKIRTRNPSQINFTYKSTSQIDTHRNCEPLINVKEESTNIKKKKNGINFMKYFYLKRFIQRIRNNRTKLANVNENHIKLINDKSSDSHPKFYIRNVTMLFRENTINKQENRLYSLLKEKNQQFKKYAHDLISKIPLIHPETPKKIVWDYSTIVFRLILLILIPLEISYKPNILFDQLISLTITIIMILIIDNILRLNTIFYQHGHAVFDRWKIIQNNLHFQFVSDFTLILLLIYFIQFNGNQFQYLVLLISLTQHYQINVTLEKSEESSYFTKNKKRL</sequence>
<keyword evidence="3" id="KW-1185">Reference proteome</keyword>
<accession>A0A8S1LRH2</accession>
<evidence type="ECO:0000313" key="3">
    <source>
        <dbReference type="Proteomes" id="UP000692954"/>
    </source>
</evidence>
<comment type="caution">
    <text evidence="2">The sequence shown here is derived from an EMBL/GenBank/DDBJ whole genome shotgun (WGS) entry which is preliminary data.</text>
</comment>
<feature type="transmembrane region" description="Helical" evidence="1">
    <location>
        <begin position="216"/>
        <end position="237"/>
    </location>
</feature>
<organism evidence="2 3">
    <name type="scientific">Paramecium sonneborni</name>
    <dbReference type="NCBI Taxonomy" id="65129"/>
    <lineage>
        <taxon>Eukaryota</taxon>
        <taxon>Sar</taxon>
        <taxon>Alveolata</taxon>
        <taxon>Ciliophora</taxon>
        <taxon>Intramacronucleata</taxon>
        <taxon>Oligohymenophorea</taxon>
        <taxon>Peniculida</taxon>
        <taxon>Parameciidae</taxon>
        <taxon>Paramecium</taxon>
    </lineage>
</organism>
<proteinExistence type="predicted"/>